<comment type="similarity">
    <text evidence="2 7">Belongs to the nicotianamine synthase (NAS)-like family.</text>
</comment>
<accession>A0A0E0C6L5</accession>
<evidence type="ECO:0000256" key="2">
    <source>
        <dbReference type="ARBA" id="ARBA00007009"/>
    </source>
</evidence>
<dbReference type="Gene3D" id="3.40.50.150">
    <property type="entry name" value="Vaccinia Virus protein VP39"/>
    <property type="match status" value="1"/>
</dbReference>
<keyword evidence="4 7" id="KW-0808">Transferase</keyword>
<dbReference type="GO" id="GO:0030418">
    <property type="term" value="P:nicotianamine biosynthetic process"/>
    <property type="evidence" value="ECO:0007669"/>
    <property type="project" value="UniProtKB-UniRule"/>
</dbReference>
<protein>
    <recommendedName>
        <fullName evidence="3 7">Nicotianamine synthase</fullName>
        <ecNumber evidence="3 7">2.5.1.43</ecNumber>
    </recommendedName>
</protein>
<reference evidence="8" key="1">
    <citation type="submission" date="2015-04" db="UniProtKB">
        <authorList>
            <consortium name="EnsemblPlants"/>
        </authorList>
    </citation>
    <scope>IDENTIFICATION</scope>
</reference>
<sequence length="156" mass="16888">MATGVALVMWSSDDAHGFLYPTVDPKEIRCGGFGVIAVHYSKGEVINSVIIARKPLVAVDRRGPLSPPSAGCLEVHMAHGLAVGAATKRGERKGRGRERGELAADMWDPHGSCTSLAQLTGVKVSRRTNREPYFLGTKVDMILRVREWAIPGIVVR</sequence>
<dbReference type="PANTHER" id="PTHR32266:SF12">
    <property type="entry name" value="NICOTIANAMINE SYNTHASE 3"/>
    <property type="match status" value="1"/>
</dbReference>
<dbReference type="Gramene" id="OMERI01G25500.1">
    <property type="protein sequence ID" value="OMERI01G25500.1"/>
    <property type="gene ID" value="OMERI01G25500"/>
</dbReference>
<organism evidence="8">
    <name type="scientific">Oryza meridionalis</name>
    <dbReference type="NCBI Taxonomy" id="40149"/>
    <lineage>
        <taxon>Eukaryota</taxon>
        <taxon>Viridiplantae</taxon>
        <taxon>Streptophyta</taxon>
        <taxon>Embryophyta</taxon>
        <taxon>Tracheophyta</taxon>
        <taxon>Spermatophyta</taxon>
        <taxon>Magnoliopsida</taxon>
        <taxon>Liliopsida</taxon>
        <taxon>Poales</taxon>
        <taxon>Poaceae</taxon>
        <taxon>BOP clade</taxon>
        <taxon>Oryzoideae</taxon>
        <taxon>Oryzeae</taxon>
        <taxon>Oryzinae</taxon>
        <taxon>Oryza</taxon>
    </lineage>
</organism>
<proteinExistence type="inferred from homology"/>
<comment type="function">
    <text evidence="7">Synthesizes nicotianamine, a polyamine which serves as a sensor for the physiological iron status within the plant, and/or might be involved in the transport of iron.</text>
</comment>
<dbReference type="Proteomes" id="UP000008021">
    <property type="component" value="Chromosome 1"/>
</dbReference>
<keyword evidence="5 7" id="KW-0949">S-adenosyl-L-methionine</keyword>
<dbReference type="Pfam" id="PF03059">
    <property type="entry name" value="NAS"/>
    <property type="match status" value="1"/>
</dbReference>
<evidence type="ECO:0000256" key="4">
    <source>
        <dbReference type="ARBA" id="ARBA00022679"/>
    </source>
</evidence>
<dbReference type="InterPro" id="IPR004298">
    <property type="entry name" value="Nicotian_synth"/>
</dbReference>
<keyword evidence="9" id="KW-1185">Reference proteome</keyword>
<name>A0A0E0C6L5_9ORYZ</name>
<dbReference type="HOGENOM" id="CLU_1689491_0_0_1"/>
<dbReference type="GO" id="GO:0030410">
    <property type="term" value="F:nicotianamine synthase activity"/>
    <property type="evidence" value="ECO:0007669"/>
    <property type="project" value="UniProtKB-UniRule"/>
</dbReference>
<evidence type="ECO:0000256" key="1">
    <source>
        <dbReference type="ARBA" id="ARBA00002350"/>
    </source>
</evidence>
<evidence type="ECO:0000256" key="6">
    <source>
        <dbReference type="ARBA" id="ARBA00049391"/>
    </source>
</evidence>
<dbReference type="EC" id="2.5.1.43" evidence="3 7"/>
<evidence type="ECO:0000313" key="9">
    <source>
        <dbReference type="Proteomes" id="UP000008021"/>
    </source>
</evidence>
<dbReference type="AlphaFoldDB" id="A0A0E0C6L5"/>
<comment type="function">
    <text evidence="1">Synthesizes nicotianamine, a polyamine that is the first intermediate in the synthesis of the phytosiderophores of the mugineic acid type found in gramineae which serve as a sensor for the physiological iron status within the plant, and/or might be involved in the transport of iron.</text>
</comment>
<dbReference type="EnsemblPlants" id="OMERI01G25500.1">
    <property type="protein sequence ID" value="OMERI01G25500.1"/>
    <property type="gene ID" value="OMERI01G25500"/>
</dbReference>
<dbReference type="InterPro" id="IPR029063">
    <property type="entry name" value="SAM-dependent_MTases_sf"/>
</dbReference>
<evidence type="ECO:0000256" key="3">
    <source>
        <dbReference type="ARBA" id="ARBA00012675"/>
    </source>
</evidence>
<comment type="catalytic activity">
    <reaction evidence="6 7">
        <text>3 S-adenosyl-L-methionine = nicotianamine + 3 S-methyl-5'-thioadenosine + 3 H(+)</text>
        <dbReference type="Rhea" id="RHEA:16481"/>
        <dbReference type="ChEBI" id="CHEBI:15378"/>
        <dbReference type="ChEBI" id="CHEBI:17509"/>
        <dbReference type="ChEBI" id="CHEBI:58249"/>
        <dbReference type="ChEBI" id="CHEBI:59789"/>
        <dbReference type="EC" id="2.5.1.43"/>
    </reaction>
</comment>
<evidence type="ECO:0000256" key="7">
    <source>
        <dbReference type="RuleBase" id="RU368095"/>
    </source>
</evidence>
<dbReference type="STRING" id="40149.A0A0E0C6L5"/>
<dbReference type="PANTHER" id="PTHR32266">
    <property type="entry name" value="NICOTIANAMINE SYNTHASE 3"/>
    <property type="match status" value="1"/>
</dbReference>
<evidence type="ECO:0000256" key="5">
    <source>
        <dbReference type="ARBA" id="ARBA00022691"/>
    </source>
</evidence>
<reference evidence="8" key="2">
    <citation type="submission" date="2018-05" db="EMBL/GenBank/DDBJ databases">
        <title>OmerRS3 (Oryza meridionalis Reference Sequence Version 3).</title>
        <authorList>
            <person name="Zhang J."/>
            <person name="Kudrna D."/>
            <person name="Lee S."/>
            <person name="Talag J."/>
            <person name="Welchert J."/>
            <person name="Wing R.A."/>
        </authorList>
    </citation>
    <scope>NUCLEOTIDE SEQUENCE [LARGE SCALE GENOMIC DNA]</scope>
    <source>
        <strain evidence="8">cv. OR44</strain>
    </source>
</reference>
<evidence type="ECO:0000313" key="8">
    <source>
        <dbReference type="EnsemblPlants" id="OMERI01G25500.1"/>
    </source>
</evidence>